<dbReference type="Proteomes" id="UP001163046">
    <property type="component" value="Unassembled WGS sequence"/>
</dbReference>
<feature type="non-terminal residue" evidence="2">
    <location>
        <position position="1"/>
    </location>
</feature>
<dbReference type="EMBL" id="MU826147">
    <property type="protein sequence ID" value="KAJ7381631.1"/>
    <property type="molecule type" value="Genomic_DNA"/>
</dbReference>
<name>A0A9W9ZH47_9CNID</name>
<feature type="compositionally biased region" description="Polar residues" evidence="1">
    <location>
        <begin position="37"/>
        <end position="48"/>
    </location>
</feature>
<feature type="region of interest" description="Disordered" evidence="1">
    <location>
        <begin position="1"/>
        <end position="49"/>
    </location>
</feature>
<keyword evidence="3" id="KW-1185">Reference proteome</keyword>
<gene>
    <name evidence="2" type="ORF">OS493_040018</name>
</gene>
<reference evidence="2" key="1">
    <citation type="submission" date="2023-01" db="EMBL/GenBank/DDBJ databases">
        <title>Genome assembly of the deep-sea coral Lophelia pertusa.</title>
        <authorList>
            <person name="Herrera S."/>
            <person name="Cordes E."/>
        </authorList>
    </citation>
    <scope>NUCLEOTIDE SEQUENCE</scope>
    <source>
        <strain evidence="2">USNM1676648</strain>
        <tissue evidence="2">Polyp</tissue>
    </source>
</reference>
<sequence length="70" mass="7941">EKHPAGGRTTTMLKDGDATRNVELNPSPVADGRENKNPSNQKRQTTSPKYVELWRELQQGVPHHKIQPNR</sequence>
<comment type="caution">
    <text evidence="2">The sequence shown here is derived from an EMBL/GenBank/DDBJ whole genome shotgun (WGS) entry which is preliminary data.</text>
</comment>
<evidence type="ECO:0000313" key="3">
    <source>
        <dbReference type="Proteomes" id="UP001163046"/>
    </source>
</evidence>
<accession>A0A9W9ZH47</accession>
<dbReference type="AlphaFoldDB" id="A0A9W9ZH47"/>
<organism evidence="2 3">
    <name type="scientific">Desmophyllum pertusum</name>
    <dbReference type="NCBI Taxonomy" id="174260"/>
    <lineage>
        <taxon>Eukaryota</taxon>
        <taxon>Metazoa</taxon>
        <taxon>Cnidaria</taxon>
        <taxon>Anthozoa</taxon>
        <taxon>Hexacorallia</taxon>
        <taxon>Scleractinia</taxon>
        <taxon>Caryophylliina</taxon>
        <taxon>Caryophylliidae</taxon>
        <taxon>Desmophyllum</taxon>
    </lineage>
</organism>
<evidence type="ECO:0000256" key="1">
    <source>
        <dbReference type="SAM" id="MobiDB-lite"/>
    </source>
</evidence>
<evidence type="ECO:0000313" key="2">
    <source>
        <dbReference type="EMBL" id="KAJ7381631.1"/>
    </source>
</evidence>
<proteinExistence type="predicted"/>
<protein>
    <submittedName>
        <fullName evidence="2">Uncharacterized protein</fullName>
    </submittedName>
</protein>